<dbReference type="PANTHER" id="PTHR11358">
    <property type="entry name" value="ARGINASE/AGMATINASE"/>
    <property type="match status" value="1"/>
</dbReference>
<feature type="binding site" evidence="4">
    <location>
        <position position="166"/>
    </location>
    <ligand>
        <name>Mn(2+)</name>
        <dbReference type="ChEBI" id="CHEBI:29035"/>
        <label>1</label>
    </ligand>
</feature>
<dbReference type="PROSITE" id="PS01053">
    <property type="entry name" value="ARGINASE_1"/>
    <property type="match status" value="1"/>
</dbReference>
<dbReference type="NCBIfam" id="NF002564">
    <property type="entry name" value="PRK02190.1"/>
    <property type="match status" value="1"/>
</dbReference>
<dbReference type="SUPFAM" id="SSF52768">
    <property type="entry name" value="Arginase/deacetylase"/>
    <property type="match status" value="1"/>
</dbReference>
<feature type="binding site" evidence="4">
    <location>
        <position position="162"/>
    </location>
    <ligand>
        <name>Mn(2+)</name>
        <dbReference type="ChEBI" id="CHEBI:29035"/>
        <label>1</label>
    </ligand>
</feature>
<dbReference type="GO" id="GO:0046872">
    <property type="term" value="F:metal ion binding"/>
    <property type="evidence" value="ECO:0007669"/>
    <property type="project" value="UniProtKB-KW"/>
</dbReference>
<proteinExistence type="inferred from homology"/>
<dbReference type="InterPro" id="IPR005925">
    <property type="entry name" value="Agmatinase-rel"/>
</dbReference>
<comment type="caution">
    <text evidence="6">The sequence shown here is derived from an EMBL/GenBank/DDBJ whole genome shotgun (WGS) entry which is preliminary data.</text>
</comment>
<dbReference type="AlphaFoldDB" id="A0A931MXK0"/>
<comment type="cofactor">
    <cofactor evidence="4">
        <name>Mn(2+)</name>
        <dbReference type="ChEBI" id="CHEBI:29035"/>
    </cofactor>
    <text evidence="4">Binds 2 manganese ions per subunit.</text>
</comment>
<dbReference type="GO" id="GO:0008783">
    <property type="term" value="F:agmatinase activity"/>
    <property type="evidence" value="ECO:0007669"/>
    <property type="project" value="UniProtKB-EC"/>
</dbReference>
<sequence>MTGDRIRPRPTDTAFLGDSLYGGAIEPTYGGAQSYLRRRFSRDLSVADLVVWGIPFDCAVSNRPGARFGPQAIRRASAIIEGDPNYPFGVDAFESLAVIDWGDCSLDYGRQQDACASIEAQAGEILDAGCHLFTLGGDHYITWPLLKAHVARHGPLALVQFDAHQDTWNIDDTDRVDHGAFVGWAARAGLIDTARSIQVGIRTHAPEDCGIEILHGHDIDRLGVAGVIERIKARVGGAKAYMTFDIDCLDPAYAPGTGTPVCGGLSSREAIAILTGLGDVDFVGGDVVEVSPPFDHADITALAGATVAQCYIGLQAAKKARG</sequence>
<gene>
    <name evidence="6" type="primary">speB</name>
    <name evidence="6" type="ORF">I5731_15335</name>
</gene>
<keyword evidence="4" id="KW-0464">Manganese</keyword>
<evidence type="ECO:0000256" key="5">
    <source>
        <dbReference type="RuleBase" id="RU003684"/>
    </source>
</evidence>
<dbReference type="InterPro" id="IPR006035">
    <property type="entry name" value="Ureohydrolase"/>
</dbReference>
<evidence type="ECO:0000256" key="4">
    <source>
        <dbReference type="PIRSR" id="PIRSR036979-1"/>
    </source>
</evidence>
<feature type="binding site" evidence="4">
    <location>
        <position position="139"/>
    </location>
    <ligand>
        <name>Mn(2+)</name>
        <dbReference type="ChEBI" id="CHEBI:29035"/>
        <label>1</label>
    </ligand>
</feature>
<evidence type="ECO:0000256" key="1">
    <source>
        <dbReference type="ARBA" id="ARBA00009227"/>
    </source>
</evidence>
<dbReference type="PROSITE" id="PS51409">
    <property type="entry name" value="ARGINASE_2"/>
    <property type="match status" value="1"/>
</dbReference>
<dbReference type="NCBIfam" id="TIGR01230">
    <property type="entry name" value="agmatinase"/>
    <property type="match status" value="1"/>
</dbReference>
<keyword evidence="3 5" id="KW-0378">Hydrolase</keyword>
<dbReference type="Proteomes" id="UP000631694">
    <property type="component" value="Unassembled WGS sequence"/>
</dbReference>
<dbReference type="Gene3D" id="3.40.800.10">
    <property type="entry name" value="Ureohydrolase domain"/>
    <property type="match status" value="1"/>
</dbReference>
<protein>
    <submittedName>
        <fullName evidence="6">Agmatinase</fullName>
        <ecNumber evidence="6">3.5.3.11</ecNumber>
    </submittedName>
</protein>
<evidence type="ECO:0000256" key="2">
    <source>
        <dbReference type="ARBA" id="ARBA00022723"/>
    </source>
</evidence>
<evidence type="ECO:0000313" key="7">
    <source>
        <dbReference type="Proteomes" id="UP000631694"/>
    </source>
</evidence>
<dbReference type="EMBL" id="JADZLT010000053">
    <property type="protein sequence ID" value="MBH0239198.1"/>
    <property type="molecule type" value="Genomic_DNA"/>
</dbReference>
<dbReference type="EC" id="3.5.3.11" evidence="6"/>
<comment type="similarity">
    <text evidence="1">Belongs to the arginase family. Agmatinase subfamily.</text>
</comment>
<dbReference type="CDD" id="cd11592">
    <property type="entry name" value="Agmatinase_PAH"/>
    <property type="match status" value="1"/>
</dbReference>
<keyword evidence="7" id="KW-1185">Reference proteome</keyword>
<dbReference type="PANTHER" id="PTHR11358:SF26">
    <property type="entry name" value="GUANIDINO ACID HYDROLASE, MITOCHONDRIAL"/>
    <property type="match status" value="1"/>
</dbReference>
<evidence type="ECO:0000313" key="6">
    <source>
        <dbReference type="EMBL" id="MBH0239198.1"/>
    </source>
</evidence>
<name>A0A931MXK0_9HYPH</name>
<accession>A0A931MXK0</accession>
<dbReference type="GO" id="GO:0033389">
    <property type="term" value="P:putrescine biosynthetic process from arginine, via agmatine"/>
    <property type="evidence" value="ECO:0007669"/>
    <property type="project" value="TreeGrafter"/>
</dbReference>
<feature type="binding site" evidence="4">
    <location>
        <position position="247"/>
    </location>
    <ligand>
        <name>Mn(2+)</name>
        <dbReference type="ChEBI" id="CHEBI:29035"/>
        <label>1</label>
    </ligand>
</feature>
<keyword evidence="2 4" id="KW-0479">Metal-binding</keyword>
<dbReference type="PIRSF" id="PIRSF036979">
    <property type="entry name" value="Arginase"/>
    <property type="match status" value="1"/>
</dbReference>
<evidence type="ECO:0000256" key="3">
    <source>
        <dbReference type="ARBA" id="ARBA00022801"/>
    </source>
</evidence>
<dbReference type="RefSeq" id="WP_197312283.1">
    <property type="nucleotide sequence ID" value="NZ_JADZLT010000053.1"/>
</dbReference>
<reference evidence="6" key="1">
    <citation type="submission" date="2020-12" db="EMBL/GenBank/DDBJ databases">
        <title>Methylobrevis albus sp. nov., isolated from fresh water lack sediment.</title>
        <authorList>
            <person name="Zou Q."/>
        </authorList>
    </citation>
    <scope>NUCLEOTIDE SEQUENCE</scope>
    <source>
        <strain evidence="6">L22</strain>
    </source>
</reference>
<organism evidence="6 7">
    <name type="scientific">Methylobrevis albus</name>
    <dbReference type="NCBI Taxonomy" id="2793297"/>
    <lineage>
        <taxon>Bacteria</taxon>
        <taxon>Pseudomonadati</taxon>
        <taxon>Pseudomonadota</taxon>
        <taxon>Alphaproteobacteria</taxon>
        <taxon>Hyphomicrobiales</taxon>
        <taxon>Pleomorphomonadaceae</taxon>
        <taxon>Methylobrevis</taxon>
    </lineage>
</organism>
<feature type="binding site" evidence="4">
    <location>
        <position position="245"/>
    </location>
    <ligand>
        <name>Mn(2+)</name>
        <dbReference type="ChEBI" id="CHEBI:29035"/>
        <label>1</label>
    </ligand>
</feature>
<dbReference type="InterPro" id="IPR020855">
    <property type="entry name" value="Ureohydrolase_Mn_BS"/>
</dbReference>
<dbReference type="Pfam" id="PF00491">
    <property type="entry name" value="Arginase"/>
    <property type="match status" value="1"/>
</dbReference>
<dbReference type="InterPro" id="IPR023696">
    <property type="entry name" value="Ureohydrolase_dom_sf"/>
</dbReference>
<feature type="binding site" evidence="4">
    <location>
        <position position="164"/>
    </location>
    <ligand>
        <name>Mn(2+)</name>
        <dbReference type="ChEBI" id="CHEBI:29035"/>
        <label>1</label>
    </ligand>
</feature>